<dbReference type="eggNOG" id="COG2197">
    <property type="taxonomic scope" value="Bacteria"/>
</dbReference>
<name>I3YEG1_THIV6</name>
<protein>
    <submittedName>
        <fullName evidence="1">Uncharacterized protein</fullName>
    </submittedName>
</protein>
<organism evidence="1 2">
    <name type="scientific">Thiocystis violascens (strain ATCC 17096 / DSM 198 / 6111)</name>
    <name type="common">Chromatium violascens</name>
    <dbReference type="NCBI Taxonomy" id="765911"/>
    <lineage>
        <taxon>Bacteria</taxon>
        <taxon>Pseudomonadati</taxon>
        <taxon>Pseudomonadota</taxon>
        <taxon>Gammaproteobacteria</taxon>
        <taxon>Chromatiales</taxon>
        <taxon>Chromatiaceae</taxon>
        <taxon>Thiocystis</taxon>
    </lineage>
</organism>
<proteinExistence type="predicted"/>
<keyword evidence="2" id="KW-1185">Reference proteome</keyword>
<dbReference type="EMBL" id="CP003154">
    <property type="protein sequence ID" value="AFL75379.1"/>
    <property type="molecule type" value="Genomic_DNA"/>
</dbReference>
<dbReference type="HOGENOM" id="CLU_1282729_0_0_6"/>
<dbReference type="AlphaFoldDB" id="I3YEG1"/>
<dbReference type="OrthoDB" id="8162243at2"/>
<dbReference type="RefSeq" id="WP_014779778.1">
    <property type="nucleotide sequence ID" value="NC_018012.1"/>
</dbReference>
<dbReference type="Proteomes" id="UP000006062">
    <property type="component" value="Chromosome"/>
</dbReference>
<dbReference type="STRING" id="765911.Thivi_3512"/>
<evidence type="ECO:0000313" key="1">
    <source>
        <dbReference type="EMBL" id="AFL75379.1"/>
    </source>
</evidence>
<reference evidence="1 2" key="1">
    <citation type="submission" date="2012-06" db="EMBL/GenBank/DDBJ databases">
        <title>Complete sequence of Thiocystis violascens DSM 198.</title>
        <authorList>
            <consortium name="US DOE Joint Genome Institute"/>
            <person name="Lucas S."/>
            <person name="Han J."/>
            <person name="Lapidus A."/>
            <person name="Cheng J.-F."/>
            <person name="Goodwin L."/>
            <person name="Pitluck S."/>
            <person name="Peters L."/>
            <person name="Ovchinnikova G."/>
            <person name="Teshima H."/>
            <person name="Detter J.C."/>
            <person name="Han C."/>
            <person name="Tapia R."/>
            <person name="Land M."/>
            <person name="Hauser L."/>
            <person name="Kyrpides N."/>
            <person name="Ivanova N."/>
            <person name="Pagani I."/>
            <person name="Vogl K."/>
            <person name="Liu Z."/>
            <person name="Frigaard N.-U."/>
            <person name="Bryant D."/>
            <person name="Woyke T."/>
        </authorList>
    </citation>
    <scope>NUCLEOTIDE SEQUENCE [LARGE SCALE GENOMIC DNA]</scope>
    <source>
        <strain evidence="2">ATCC 17096 / DSM 198 / 6111</strain>
    </source>
</reference>
<dbReference type="KEGG" id="tvi:Thivi_3512"/>
<accession>I3YEG1</accession>
<evidence type="ECO:0000313" key="2">
    <source>
        <dbReference type="Proteomes" id="UP000006062"/>
    </source>
</evidence>
<sequence length="215" mass="23678">MSNLILTPINGEPRIQDLQLAERLGFERPRKIRDLIQRNLEKLSQISVCPTMGQTSGELGGRPTKAYYLNEKQSLFLCMKADTVNAFAVQMEIIDVYSAYRRGDLASPAQPSVPETLTFSGSWQDYALFLEAKHGRSYRAPAPIAHVAAPVKPGPRPVTPEEAAEVLDRFTAGASRYAIGKALGRNSRTINRILARANADRAPQMALRLLAEGQS</sequence>
<gene>
    <name evidence="1" type="ordered locus">Thivi_3512</name>
</gene>